<dbReference type="AlphaFoldDB" id="A0A6J4UZ91"/>
<dbReference type="CDD" id="cd02440">
    <property type="entry name" value="AdoMet_MTases"/>
    <property type="match status" value="1"/>
</dbReference>
<protein>
    <recommendedName>
        <fullName evidence="1">Methyltransferase type 11 domain-containing protein</fullName>
    </recommendedName>
</protein>
<dbReference type="EMBL" id="CADCWO010000056">
    <property type="protein sequence ID" value="CAA9564134.1"/>
    <property type="molecule type" value="Genomic_DNA"/>
</dbReference>
<accession>A0A6J4UZ91</accession>
<evidence type="ECO:0000259" key="1">
    <source>
        <dbReference type="Pfam" id="PF08241"/>
    </source>
</evidence>
<sequence length="213" mass="23824">MVCQTQGCPNWYKRFFSWALANGNAEYEQAIAERKQALFSDLHGNVLEIGPGTGVNLPYYPADIHWIGIEPNLFMDAYLQKAAQKQGLHIDLRRGTAESLPVKDNSMDVVVSTLVLCSVPNLNQTLQEILRVLKPGGRFLFIEHVAAPRGTLLRQVQQGVRPVWQVLGDGCHPDRETWLALDQVGFARVEYQHFSGPFPIPIVKPHIMGVAVK</sequence>
<organism evidence="2">
    <name type="scientific">uncultured Synechococcales cyanobacterium</name>
    <dbReference type="NCBI Taxonomy" id="1936017"/>
    <lineage>
        <taxon>Bacteria</taxon>
        <taxon>Bacillati</taxon>
        <taxon>Cyanobacteriota</taxon>
        <taxon>Cyanophyceae</taxon>
        <taxon>Synechococcales</taxon>
        <taxon>environmental samples</taxon>
    </lineage>
</organism>
<dbReference type="InterPro" id="IPR013216">
    <property type="entry name" value="Methyltransf_11"/>
</dbReference>
<dbReference type="PANTHER" id="PTHR45036">
    <property type="entry name" value="METHYLTRANSFERASE LIKE 7B"/>
    <property type="match status" value="1"/>
</dbReference>
<reference evidence="2" key="1">
    <citation type="submission" date="2020-02" db="EMBL/GenBank/DDBJ databases">
        <authorList>
            <person name="Meier V. D."/>
        </authorList>
    </citation>
    <scope>NUCLEOTIDE SEQUENCE</scope>
    <source>
        <strain evidence="2">AVDCRST_MAG81</strain>
    </source>
</reference>
<name>A0A6J4UZ91_9CYAN</name>
<proteinExistence type="predicted"/>
<dbReference type="Pfam" id="PF08241">
    <property type="entry name" value="Methyltransf_11"/>
    <property type="match status" value="1"/>
</dbReference>
<feature type="domain" description="Methyltransferase type 11" evidence="1">
    <location>
        <begin position="47"/>
        <end position="141"/>
    </location>
</feature>
<dbReference type="SUPFAM" id="SSF53335">
    <property type="entry name" value="S-adenosyl-L-methionine-dependent methyltransferases"/>
    <property type="match status" value="1"/>
</dbReference>
<dbReference type="Gene3D" id="3.40.50.150">
    <property type="entry name" value="Vaccinia Virus protein VP39"/>
    <property type="match status" value="1"/>
</dbReference>
<gene>
    <name evidence="2" type="ORF">AVDCRST_MAG81-1059</name>
</gene>
<dbReference type="PANTHER" id="PTHR45036:SF1">
    <property type="entry name" value="METHYLTRANSFERASE LIKE 7A"/>
    <property type="match status" value="1"/>
</dbReference>
<dbReference type="InterPro" id="IPR029063">
    <property type="entry name" value="SAM-dependent_MTases_sf"/>
</dbReference>
<evidence type="ECO:0000313" key="2">
    <source>
        <dbReference type="EMBL" id="CAA9564134.1"/>
    </source>
</evidence>
<dbReference type="GO" id="GO:0008757">
    <property type="term" value="F:S-adenosylmethionine-dependent methyltransferase activity"/>
    <property type="evidence" value="ECO:0007669"/>
    <property type="project" value="InterPro"/>
</dbReference>
<dbReference type="InterPro" id="IPR052356">
    <property type="entry name" value="Thiol_S-MT"/>
</dbReference>